<dbReference type="Proteomes" id="UP000288805">
    <property type="component" value="Unassembled WGS sequence"/>
</dbReference>
<reference evidence="3 4" key="1">
    <citation type="journal article" date="2018" name="PLoS Genet.">
        <title>Population sequencing reveals clonal diversity and ancestral inbreeding in the grapevine cultivar Chardonnay.</title>
        <authorList>
            <person name="Roach M.J."/>
            <person name="Johnson D.L."/>
            <person name="Bohlmann J."/>
            <person name="van Vuuren H.J."/>
            <person name="Jones S.J."/>
            <person name="Pretorius I.S."/>
            <person name="Schmidt S.A."/>
            <person name="Borneman A.R."/>
        </authorList>
    </citation>
    <scope>NUCLEOTIDE SEQUENCE [LARGE SCALE GENOMIC DNA]</scope>
    <source>
        <strain evidence="4">cv. Chardonnay</strain>
        <tissue evidence="3">Leaf</tissue>
    </source>
</reference>
<dbReference type="EMBL" id="QGNW01001547">
    <property type="protein sequence ID" value="RVW37135.1"/>
    <property type="molecule type" value="Genomic_DNA"/>
</dbReference>
<evidence type="ECO:0000259" key="2">
    <source>
        <dbReference type="Pfam" id="PF03732"/>
    </source>
</evidence>
<organism evidence="3 4">
    <name type="scientific">Vitis vinifera</name>
    <name type="common">Grape</name>
    <dbReference type="NCBI Taxonomy" id="29760"/>
    <lineage>
        <taxon>Eukaryota</taxon>
        <taxon>Viridiplantae</taxon>
        <taxon>Streptophyta</taxon>
        <taxon>Embryophyta</taxon>
        <taxon>Tracheophyta</taxon>
        <taxon>Spermatophyta</taxon>
        <taxon>Magnoliopsida</taxon>
        <taxon>eudicotyledons</taxon>
        <taxon>Gunneridae</taxon>
        <taxon>Pentapetalae</taxon>
        <taxon>rosids</taxon>
        <taxon>Vitales</taxon>
        <taxon>Vitaceae</taxon>
        <taxon>Viteae</taxon>
        <taxon>Vitis</taxon>
    </lineage>
</organism>
<feature type="region of interest" description="Disordered" evidence="1">
    <location>
        <begin position="135"/>
        <end position="160"/>
    </location>
</feature>
<accession>A0A438DNV0</accession>
<sequence length="390" mass="44325">MPHSGVAPVQVTNDTQLQHCLLSFICRIERYTRIECPRIHLQLYNAIMSGHKLDETQMIMLFPLSLSGIAQRWFASLDPSRHKTWSDLALEFLIQYSFNIVVDVSRRELEALRQRPDESALYGIKDGIAKRLWVNSSSSDSKRKKPGSGPRPLDIGTIGMMGHRPVVPTRLVGPAYLHPPSQPVYATQAAQRSPMQFHHQYRAPPPSRPPPQSTPLGYQAYLHCAYHQMVGHDTNICATLRHVIQDLIDQGLVDLGRPGVTTDPLPTHNTKVIPPPPKWVHLIESAKDEIFMMGWRGSSIDQFIVKAYDGTQRTVMGTLTTHVMIRLVRYFVLFQVLRIQSSFNLFLGHPWIHEISHSDDDLHLTGFTFDEVQVVSLEDDNRDMVPMSFD</sequence>
<dbReference type="Pfam" id="PF03732">
    <property type="entry name" value="Retrotrans_gag"/>
    <property type="match status" value="1"/>
</dbReference>
<evidence type="ECO:0000313" key="4">
    <source>
        <dbReference type="Proteomes" id="UP000288805"/>
    </source>
</evidence>
<gene>
    <name evidence="3" type="ORF">CK203_084534</name>
</gene>
<dbReference type="InterPro" id="IPR005162">
    <property type="entry name" value="Retrotrans_gag_dom"/>
</dbReference>
<feature type="region of interest" description="Disordered" evidence="1">
    <location>
        <begin position="187"/>
        <end position="214"/>
    </location>
</feature>
<protein>
    <recommendedName>
        <fullName evidence="2">Retrotransposon gag domain-containing protein</fullName>
    </recommendedName>
</protein>
<proteinExistence type="predicted"/>
<dbReference type="PANTHER" id="PTHR33223:SF8">
    <property type="entry name" value="OS04G0172440 PROTEIN"/>
    <property type="match status" value="1"/>
</dbReference>
<evidence type="ECO:0000256" key="1">
    <source>
        <dbReference type="SAM" id="MobiDB-lite"/>
    </source>
</evidence>
<comment type="caution">
    <text evidence="3">The sequence shown here is derived from an EMBL/GenBank/DDBJ whole genome shotgun (WGS) entry which is preliminary data.</text>
</comment>
<evidence type="ECO:0000313" key="3">
    <source>
        <dbReference type="EMBL" id="RVW37135.1"/>
    </source>
</evidence>
<feature type="compositionally biased region" description="Pro residues" evidence="1">
    <location>
        <begin position="203"/>
        <end position="213"/>
    </location>
</feature>
<dbReference type="PANTHER" id="PTHR33223">
    <property type="entry name" value="CCHC-TYPE DOMAIN-CONTAINING PROTEIN"/>
    <property type="match status" value="1"/>
</dbReference>
<feature type="domain" description="Retrotransposon gag" evidence="2">
    <location>
        <begin position="61"/>
        <end position="119"/>
    </location>
</feature>
<name>A0A438DNV0_VITVI</name>
<dbReference type="AlphaFoldDB" id="A0A438DNV0"/>